<evidence type="ECO:0000313" key="13">
    <source>
        <dbReference type="Proteomes" id="UP000298133"/>
    </source>
</evidence>
<feature type="chain" id="PRO_5021322045" evidence="10">
    <location>
        <begin position="31"/>
        <end position="226"/>
    </location>
</feature>
<comment type="subcellular location">
    <subcellularLocation>
        <location evidence="1">Periplasm</location>
    </subcellularLocation>
</comment>
<dbReference type="InterPro" id="IPR036909">
    <property type="entry name" value="Cyt_c-like_dom_sf"/>
</dbReference>
<sequence length="226" mass="23596">MGITMNTKFFNWVGIVAGTLLALAAGSVTAAVYPKGDAAAGEPLVASCAGCHGMDGNSAMGAFPKLAGLGEKYLTKQLMDVRDGKRQIVEMTGILDGMSDQQLADMAAFYNGKNRQISGAKQIQLVGSSMSGDEAIALGESLYRGGNPDIGIPSCTGCHAPNGAGNDPAGYPALGGQHADYIAKQLRMFRDSLRHNDGEAKVMRGVAERMSNREIDALANYIAGLH</sequence>
<evidence type="ECO:0000256" key="1">
    <source>
        <dbReference type="ARBA" id="ARBA00004418"/>
    </source>
</evidence>
<comment type="caution">
    <text evidence="12">The sequence shown here is derived from an EMBL/GenBank/DDBJ whole genome shotgun (WGS) entry which is preliminary data.</text>
</comment>
<keyword evidence="2" id="KW-0813">Transport</keyword>
<keyword evidence="10" id="KW-0732">Signal</keyword>
<feature type="signal peptide" evidence="10">
    <location>
        <begin position="1"/>
        <end position="30"/>
    </location>
</feature>
<evidence type="ECO:0000256" key="3">
    <source>
        <dbReference type="ARBA" id="ARBA00022617"/>
    </source>
</evidence>
<feature type="domain" description="Cytochrome c" evidence="11">
    <location>
        <begin position="36"/>
        <end position="114"/>
    </location>
</feature>
<evidence type="ECO:0000259" key="11">
    <source>
        <dbReference type="PROSITE" id="PS51007"/>
    </source>
</evidence>
<dbReference type="GO" id="GO:0005506">
    <property type="term" value="F:iron ion binding"/>
    <property type="evidence" value="ECO:0007669"/>
    <property type="project" value="InterPro"/>
</dbReference>
<proteinExistence type="predicted"/>
<feature type="binding site" description="axial binding residue" evidence="9">
    <location>
        <position position="203"/>
    </location>
    <ligand>
        <name>heme c</name>
        <dbReference type="ChEBI" id="CHEBI:61717"/>
        <label>2</label>
    </ligand>
    <ligandPart>
        <name>Fe</name>
        <dbReference type="ChEBI" id="CHEBI:18248"/>
    </ligandPart>
</feature>
<feature type="binding site" description="covalent" evidence="8">
    <location>
        <position position="48"/>
    </location>
    <ligand>
        <name>heme c</name>
        <dbReference type="ChEBI" id="CHEBI:61717"/>
        <label>1</label>
    </ligand>
</feature>
<dbReference type="SUPFAM" id="SSF46626">
    <property type="entry name" value="Cytochrome c"/>
    <property type="match status" value="2"/>
</dbReference>
<dbReference type="InterPro" id="IPR009056">
    <property type="entry name" value="Cyt_c-like_dom"/>
</dbReference>
<keyword evidence="3 8" id="KW-0349">Heme</keyword>
<dbReference type="OrthoDB" id="9773456at2"/>
<evidence type="ECO:0000256" key="9">
    <source>
        <dbReference type="PIRSR" id="PIRSR000005-2"/>
    </source>
</evidence>
<dbReference type="Pfam" id="PF00034">
    <property type="entry name" value="Cytochrom_C"/>
    <property type="match status" value="2"/>
</dbReference>
<dbReference type="AlphaFoldDB" id="A0A4Y8UJP2"/>
<evidence type="ECO:0000256" key="7">
    <source>
        <dbReference type="ARBA" id="ARBA00023004"/>
    </source>
</evidence>
<dbReference type="Gene3D" id="1.10.760.10">
    <property type="entry name" value="Cytochrome c-like domain"/>
    <property type="match status" value="2"/>
</dbReference>
<dbReference type="EMBL" id="SPIA01000002">
    <property type="protein sequence ID" value="TFH67909.1"/>
    <property type="molecule type" value="Genomic_DNA"/>
</dbReference>
<dbReference type="GO" id="GO:0009055">
    <property type="term" value="F:electron transfer activity"/>
    <property type="evidence" value="ECO:0007669"/>
    <property type="project" value="InterPro"/>
</dbReference>
<dbReference type="Proteomes" id="UP000298133">
    <property type="component" value="Unassembled WGS sequence"/>
</dbReference>
<feature type="binding site" description="covalent" evidence="8">
    <location>
        <position position="158"/>
    </location>
    <ligand>
        <name>heme c</name>
        <dbReference type="ChEBI" id="CHEBI:61717"/>
        <label>2</label>
    </ligand>
</feature>
<keyword evidence="4 9" id="KW-0479">Metal-binding</keyword>
<evidence type="ECO:0000256" key="6">
    <source>
        <dbReference type="ARBA" id="ARBA00022982"/>
    </source>
</evidence>
<evidence type="ECO:0000313" key="12">
    <source>
        <dbReference type="EMBL" id="TFH67909.1"/>
    </source>
</evidence>
<feature type="binding site" description="axial binding residue" evidence="9">
    <location>
        <position position="52"/>
    </location>
    <ligand>
        <name>heme c</name>
        <dbReference type="ChEBI" id="CHEBI:61717"/>
        <label>1</label>
    </ligand>
    <ligandPart>
        <name>Fe</name>
        <dbReference type="ChEBI" id="CHEBI:18248"/>
    </ligandPart>
</feature>
<gene>
    <name evidence="12" type="ORF">E3W66_06590</name>
</gene>
<evidence type="ECO:0000256" key="10">
    <source>
        <dbReference type="SAM" id="SignalP"/>
    </source>
</evidence>
<dbReference type="PANTHER" id="PTHR33751:SF9">
    <property type="entry name" value="CYTOCHROME C4"/>
    <property type="match status" value="1"/>
</dbReference>
<dbReference type="PANTHER" id="PTHR33751">
    <property type="entry name" value="CBB3-TYPE CYTOCHROME C OXIDASE SUBUNIT FIXP"/>
    <property type="match status" value="1"/>
</dbReference>
<dbReference type="GO" id="GO:0020037">
    <property type="term" value="F:heme binding"/>
    <property type="evidence" value="ECO:0007669"/>
    <property type="project" value="InterPro"/>
</dbReference>
<feature type="domain" description="Cytochrome c" evidence="11">
    <location>
        <begin position="134"/>
        <end position="226"/>
    </location>
</feature>
<reference evidence="12 13" key="1">
    <citation type="submission" date="2019-03" db="EMBL/GenBank/DDBJ databases">
        <title>Draft genome of Gammaproteobacteria bacterium LSUCC0057, a member of the SAR92 clade.</title>
        <authorList>
            <person name="Lanclos V.C."/>
            <person name="Doiron C."/>
            <person name="Henson M.W."/>
            <person name="Thrash J.C."/>
        </authorList>
    </citation>
    <scope>NUCLEOTIDE SEQUENCE [LARGE SCALE GENOMIC DNA]</scope>
    <source>
        <strain evidence="12 13">LSUCC0057</strain>
    </source>
</reference>
<evidence type="ECO:0000256" key="2">
    <source>
        <dbReference type="ARBA" id="ARBA00022448"/>
    </source>
</evidence>
<keyword evidence="6" id="KW-0249">Electron transport</keyword>
<evidence type="ECO:0000256" key="5">
    <source>
        <dbReference type="ARBA" id="ARBA00022764"/>
    </source>
</evidence>
<protein>
    <submittedName>
        <fullName evidence="12">Cytochrome c4</fullName>
    </submittedName>
</protein>
<dbReference type="PIRSF" id="PIRSF000005">
    <property type="entry name" value="Cytochrome_c4"/>
    <property type="match status" value="1"/>
</dbReference>
<name>A0A4Y8UJP2_9GAMM</name>
<feature type="binding site" description="axial binding residue" evidence="9">
    <location>
        <position position="159"/>
    </location>
    <ligand>
        <name>heme c</name>
        <dbReference type="ChEBI" id="CHEBI:61717"/>
        <label>2</label>
    </ligand>
    <ligandPart>
        <name>Fe</name>
        <dbReference type="ChEBI" id="CHEBI:18248"/>
    </ligandPart>
</feature>
<dbReference type="InterPro" id="IPR050597">
    <property type="entry name" value="Cytochrome_c_Oxidase_Subunit"/>
</dbReference>
<dbReference type="InterPro" id="IPR024167">
    <property type="entry name" value="Cytochrome_c4-like"/>
</dbReference>
<feature type="binding site" description="covalent" evidence="8">
    <location>
        <position position="155"/>
    </location>
    <ligand>
        <name>heme c</name>
        <dbReference type="ChEBI" id="CHEBI:61717"/>
        <label>2</label>
    </ligand>
</feature>
<evidence type="ECO:0000256" key="4">
    <source>
        <dbReference type="ARBA" id="ARBA00022723"/>
    </source>
</evidence>
<comment type="PTM">
    <text evidence="8">Binds 2 heme c groups covalently per subunit.</text>
</comment>
<keyword evidence="7 9" id="KW-0408">Iron</keyword>
<keyword evidence="5" id="KW-0574">Periplasm</keyword>
<dbReference type="PROSITE" id="PS51007">
    <property type="entry name" value="CYTC"/>
    <property type="match status" value="2"/>
</dbReference>
<evidence type="ECO:0000256" key="8">
    <source>
        <dbReference type="PIRSR" id="PIRSR000005-1"/>
    </source>
</evidence>
<accession>A0A4Y8UJP2</accession>
<feature type="binding site" description="covalent" evidence="8">
    <location>
        <position position="51"/>
    </location>
    <ligand>
        <name>heme c</name>
        <dbReference type="ChEBI" id="CHEBI:61717"/>
        <label>1</label>
    </ligand>
</feature>
<dbReference type="GO" id="GO:0042597">
    <property type="term" value="C:periplasmic space"/>
    <property type="evidence" value="ECO:0007669"/>
    <property type="project" value="UniProtKB-SubCell"/>
</dbReference>
<keyword evidence="13" id="KW-1185">Reference proteome</keyword>
<feature type="binding site" description="axial binding residue" evidence="9">
    <location>
        <position position="91"/>
    </location>
    <ligand>
        <name>heme c</name>
        <dbReference type="ChEBI" id="CHEBI:61717"/>
        <label>1</label>
    </ligand>
    <ligandPart>
        <name>Fe</name>
        <dbReference type="ChEBI" id="CHEBI:18248"/>
    </ligandPart>
</feature>
<organism evidence="12 13">
    <name type="scientific">Gammaproteobacteria bacterium LSUCC0057</name>
    <dbReference type="NCBI Taxonomy" id="2559237"/>
    <lineage>
        <taxon>Bacteria</taxon>
        <taxon>Pseudomonadati</taxon>
        <taxon>Pseudomonadota</taxon>
        <taxon>Gammaproteobacteria</taxon>
        <taxon>Cellvibrionales</taxon>
        <taxon>Porticoccaceae</taxon>
        <taxon>SAR92 clade</taxon>
    </lineage>
</organism>